<dbReference type="EMBL" id="CATNWA010017546">
    <property type="protein sequence ID" value="CAI9601296.1"/>
    <property type="molecule type" value="Genomic_DNA"/>
</dbReference>
<accession>A0ABN9FY05</accession>
<gene>
    <name evidence="1" type="ORF">SPARVUS_LOCUS12954664</name>
</gene>
<name>A0ABN9FY05_9NEOB</name>
<organism evidence="1 2">
    <name type="scientific">Staurois parvus</name>
    <dbReference type="NCBI Taxonomy" id="386267"/>
    <lineage>
        <taxon>Eukaryota</taxon>
        <taxon>Metazoa</taxon>
        <taxon>Chordata</taxon>
        <taxon>Craniata</taxon>
        <taxon>Vertebrata</taxon>
        <taxon>Euteleostomi</taxon>
        <taxon>Amphibia</taxon>
        <taxon>Batrachia</taxon>
        <taxon>Anura</taxon>
        <taxon>Neobatrachia</taxon>
        <taxon>Ranoidea</taxon>
        <taxon>Ranidae</taxon>
        <taxon>Staurois</taxon>
    </lineage>
</organism>
<proteinExistence type="predicted"/>
<evidence type="ECO:0000313" key="1">
    <source>
        <dbReference type="EMBL" id="CAI9601296.1"/>
    </source>
</evidence>
<dbReference type="Proteomes" id="UP001162483">
    <property type="component" value="Unassembled WGS sequence"/>
</dbReference>
<comment type="caution">
    <text evidence="1">The sequence shown here is derived from an EMBL/GenBank/DDBJ whole genome shotgun (WGS) entry which is preliminary data.</text>
</comment>
<sequence length="63" mass="7108">MPITSISLFTYEVVLTLIIHNLRTKILFVQFALPQGWTDNSWSPQAIGDHGAPVCLRKLKKSL</sequence>
<protein>
    <submittedName>
        <fullName evidence="1">Uncharacterized protein</fullName>
    </submittedName>
</protein>
<reference evidence="1" key="1">
    <citation type="submission" date="2023-05" db="EMBL/GenBank/DDBJ databases">
        <authorList>
            <person name="Stuckert A."/>
        </authorList>
    </citation>
    <scope>NUCLEOTIDE SEQUENCE</scope>
</reference>
<keyword evidence="2" id="KW-1185">Reference proteome</keyword>
<evidence type="ECO:0000313" key="2">
    <source>
        <dbReference type="Proteomes" id="UP001162483"/>
    </source>
</evidence>